<dbReference type="InterPro" id="IPR045274">
    <property type="entry name" value="WAK-like"/>
</dbReference>
<evidence type="ECO:0000313" key="25">
    <source>
        <dbReference type="Proteomes" id="UP001497457"/>
    </source>
</evidence>
<keyword evidence="15" id="KW-0325">Glycoprotein</keyword>
<evidence type="ECO:0000256" key="6">
    <source>
        <dbReference type="ARBA" id="ARBA00022692"/>
    </source>
</evidence>
<dbReference type="InterPro" id="IPR017441">
    <property type="entry name" value="Protein_kinase_ATP_BS"/>
</dbReference>
<dbReference type="InterPro" id="IPR001881">
    <property type="entry name" value="EGF-like_Ca-bd_dom"/>
</dbReference>
<dbReference type="SUPFAM" id="SSF57184">
    <property type="entry name" value="Growth factor receptor domain"/>
    <property type="match status" value="1"/>
</dbReference>
<dbReference type="InterPro" id="IPR025287">
    <property type="entry name" value="WAK_GUB"/>
</dbReference>
<dbReference type="GO" id="GO:0016020">
    <property type="term" value="C:membrane"/>
    <property type="evidence" value="ECO:0007669"/>
    <property type="project" value="UniProtKB-SubCell"/>
</dbReference>
<dbReference type="InterPro" id="IPR000742">
    <property type="entry name" value="EGF"/>
</dbReference>
<protein>
    <recommendedName>
        <fullName evidence="20">Protein kinase domain-containing protein</fullName>
    </recommendedName>
</protein>
<comment type="function">
    <text evidence="16">Serine/threonine-protein kinase that may function as a signaling receptor of extracellular matrix component. Binding to pectin may have significance in the control of cell expansion, morphogenesis and development.</text>
</comment>
<dbReference type="InterPro" id="IPR008271">
    <property type="entry name" value="Ser/Thr_kinase_AS"/>
</dbReference>
<organism evidence="24 25">
    <name type="scientific">Urochloa decumbens</name>
    <dbReference type="NCBI Taxonomy" id="240449"/>
    <lineage>
        <taxon>Eukaryota</taxon>
        <taxon>Viridiplantae</taxon>
        <taxon>Streptophyta</taxon>
        <taxon>Embryophyta</taxon>
        <taxon>Tracheophyta</taxon>
        <taxon>Spermatophyta</taxon>
        <taxon>Magnoliopsida</taxon>
        <taxon>Liliopsida</taxon>
        <taxon>Poales</taxon>
        <taxon>Poaceae</taxon>
        <taxon>PACMAD clade</taxon>
        <taxon>Panicoideae</taxon>
        <taxon>Panicodae</taxon>
        <taxon>Paniceae</taxon>
        <taxon>Melinidinae</taxon>
        <taxon>Urochloa</taxon>
    </lineage>
</organism>
<keyword evidence="5" id="KW-0808">Transferase</keyword>
<evidence type="ECO:0000313" key="23">
    <source>
        <dbReference type="EMBL" id="CAM0150014.1"/>
    </source>
</evidence>
<keyword evidence="10" id="KW-0418">Kinase</keyword>
<dbReference type="FunFam" id="1.10.510.10:FF:000084">
    <property type="entry name" value="Wall-associated receptor kinase 2"/>
    <property type="match status" value="1"/>
</dbReference>
<dbReference type="InterPro" id="IPR009030">
    <property type="entry name" value="Growth_fac_rcpt_cys_sf"/>
</dbReference>
<evidence type="ECO:0000256" key="17">
    <source>
        <dbReference type="PROSITE-ProRule" id="PRU10141"/>
    </source>
</evidence>
<dbReference type="Gene3D" id="1.10.510.10">
    <property type="entry name" value="Transferase(Phosphotransferase) domain 1"/>
    <property type="match status" value="1"/>
</dbReference>
<evidence type="ECO:0000256" key="11">
    <source>
        <dbReference type="ARBA" id="ARBA00022840"/>
    </source>
</evidence>
<evidence type="ECO:0000256" key="5">
    <source>
        <dbReference type="ARBA" id="ARBA00022679"/>
    </source>
</evidence>
<dbReference type="PANTHER" id="PTHR27005:SF215">
    <property type="entry name" value="OS09G0562600 PROTEIN"/>
    <property type="match status" value="1"/>
</dbReference>
<evidence type="ECO:0000256" key="8">
    <source>
        <dbReference type="ARBA" id="ARBA00022737"/>
    </source>
</evidence>
<dbReference type="Pfam" id="PF07714">
    <property type="entry name" value="PK_Tyr_Ser-Thr"/>
    <property type="match status" value="1"/>
</dbReference>
<dbReference type="AlphaFoldDB" id="A0ABC9HGH9"/>
<evidence type="ECO:0000256" key="12">
    <source>
        <dbReference type="ARBA" id="ARBA00022989"/>
    </source>
</evidence>
<dbReference type="Proteomes" id="UP001497457">
    <property type="component" value="Unassembled WGS sequence"/>
</dbReference>
<dbReference type="PROSITE" id="PS50011">
    <property type="entry name" value="PROTEIN_KINASE_DOM"/>
    <property type="match status" value="1"/>
</dbReference>
<keyword evidence="8" id="KW-0677">Repeat</keyword>
<dbReference type="Pfam" id="PF07645">
    <property type="entry name" value="EGF_CA"/>
    <property type="match status" value="2"/>
</dbReference>
<dbReference type="InterPro" id="IPR011009">
    <property type="entry name" value="Kinase-like_dom_sf"/>
</dbReference>
<dbReference type="PANTHER" id="PTHR27005">
    <property type="entry name" value="WALL-ASSOCIATED RECEPTOR KINASE-LIKE 21"/>
    <property type="match status" value="1"/>
</dbReference>
<keyword evidence="25" id="KW-1185">Reference proteome</keyword>
<dbReference type="SUPFAM" id="SSF56112">
    <property type="entry name" value="Protein kinase-like (PK-like)"/>
    <property type="match status" value="1"/>
</dbReference>
<evidence type="ECO:0000259" key="20">
    <source>
        <dbReference type="PROSITE" id="PS50011"/>
    </source>
</evidence>
<dbReference type="Pfam" id="PF13947">
    <property type="entry name" value="GUB_WAK_bind"/>
    <property type="match status" value="2"/>
</dbReference>
<dbReference type="GO" id="GO:0004674">
    <property type="term" value="F:protein serine/threonine kinase activity"/>
    <property type="evidence" value="ECO:0007669"/>
    <property type="project" value="UniProtKB-KW"/>
</dbReference>
<evidence type="ECO:0000256" key="2">
    <source>
        <dbReference type="ARBA" id="ARBA00022527"/>
    </source>
</evidence>
<evidence type="ECO:0000256" key="19">
    <source>
        <dbReference type="SAM" id="SignalP"/>
    </source>
</evidence>
<dbReference type="Gene3D" id="2.10.25.10">
    <property type="entry name" value="Laminin"/>
    <property type="match status" value="3"/>
</dbReference>
<dbReference type="InterPro" id="IPR049883">
    <property type="entry name" value="NOTCH1_EGF-like"/>
</dbReference>
<dbReference type="EMBL" id="CAXIPR030002734">
    <property type="protein sequence ID" value="CAM0150014.1"/>
    <property type="molecule type" value="Genomic_DNA"/>
</dbReference>
<evidence type="ECO:0000256" key="7">
    <source>
        <dbReference type="ARBA" id="ARBA00022729"/>
    </source>
</evidence>
<evidence type="ECO:0000256" key="16">
    <source>
        <dbReference type="ARBA" id="ARBA00058961"/>
    </source>
</evidence>
<evidence type="ECO:0000313" key="24">
    <source>
        <dbReference type="EMBL" id="CAM0152556.1"/>
    </source>
</evidence>
<keyword evidence="13 18" id="KW-0472">Membrane</keyword>
<evidence type="ECO:0000256" key="1">
    <source>
        <dbReference type="ARBA" id="ARBA00004479"/>
    </source>
</evidence>
<dbReference type="FunFam" id="3.30.200.20:FF:000043">
    <property type="entry name" value="Wall-associated receptor kinase 2"/>
    <property type="match status" value="1"/>
</dbReference>
<dbReference type="PROSITE" id="PS00107">
    <property type="entry name" value="PROTEIN_KINASE_ATP"/>
    <property type="match status" value="1"/>
</dbReference>
<dbReference type="CDD" id="cd00054">
    <property type="entry name" value="EGF_CA"/>
    <property type="match status" value="2"/>
</dbReference>
<feature type="chain" id="PRO_5044722351" description="Protein kinase domain-containing protein" evidence="19">
    <location>
        <begin position="35"/>
        <end position="1117"/>
    </location>
</feature>
<feature type="domain" description="Protein kinase" evidence="20">
    <location>
        <begin position="792"/>
        <end position="1063"/>
    </location>
</feature>
<reference evidence="24 25" key="1">
    <citation type="submission" date="2024-10" db="EMBL/GenBank/DDBJ databases">
        <authorList>
            <person name="Ryan C."/>
        </authorList>
    </citation>
    <scope>NUCLEOTIDE SEQUENCE [LARGE SCALE GENOMIC DNA]</scope>
</reference>
<dbReference type="InterPro" id="IPR000719">
    <property type="entry name" value="Prot_kinase_dom"/>
</dbReference>
<accession>A0ABC9HGH9</accession>
<dbReference type="SMART" id="SM00179">
    <property type="entry name" value="EGF_CA"/>
    <property type="match status" value="3"/>
</dbReference>
<keyword evidence="12 18" id="KW-1133">Transmembrane helix</keyword>
<evidence type="ECO:0000256" key="9">
    <source>
        <dbReference type="ARBA" id="ARBA00022741"/>
    </source>
</evidence>
<keyword evidence="4" id="KW-0597">Phosphoprotein</keyword>
<keyword evidence="14" id="KW-1015">Disulfide bond</keyword>
<keyword evidence="6 18" id="KW-0812">Transmembrane</keyword>
<keyword evidence="2" id="KW-0723">Serine/threonine-protein kinase</keyword>
<keyword evidence="11 17" id="KW-0067">ATP-binding</keyword>
<evidence type="ECO:0000256" key="10">
    <source>
        <dbReference type="ARBA" id="ARBA00022777"/>
    </source>
</evidence>
<evidence type="ECO:0000256" key="15">
    <source>
        <dbReference type="ARBA" id="ARBA00023180"/>
    </source>
</evidence>
<keyword evidence="3" id="KW-0245">EGF-like domain</keyword>
<dbReference type="SMART" id="SM00181">
    <property type="entry name" value="EGF"/>
    <property type="match status" value="4"/>
</dbReference>
<sequence>MAGLSATTIPPLVAAMALAMTTTVVLLQLSAAAARPPLSAPAAVALPGCNATCGDVEVPYPFGFGPARCYWPGFNLTCDTSGPGRPRLLLGDGTLRVAEISLENATVRVIGKAGCLLVNDTIDSLTSDNWSNYYTFGHSLGDYGYKLSNRNGLIVWGCNVVAVLQGQKIKGEESEAISGCVSFCRSNASSEVSFAYGFGCRGCCMSPVSGDIALPIVLQIRSLYSATQAEERMYRDRYLQVYVVEEGRLDSVMMDDDERPLILSWGLTWGPLPSMVPNECTDHVSRTLCKSEYSNCRAIPSSQVYICQCNDGFYGNPYLAGGCQDIDECKLPSEDNGCRSSECINTLGSFYCECLPGSYSVGGGCVRKNNSIIAHASSQLSSPAPIALSGCNATCGNVQVPHPFGFGPDERCYRPGFNLTCDTSYDHPRLLLGDGTLQVVDIFLADSTVRVIHTLDFTFNMFDLPNISEPYSLSTRNEFVLNGCRYEATLHGKYSNGSHNKITLRCNCSLGVAAIVAPVGNNEYCSGTNGCCHTPIFAGSTPKNVTFIWSDNLEGNMTITQKEITLDYVPTYAFLAEGSWMDHQLMNLNRNNMPSFKQRTSPLLLQWAVMQGFPGPARNLGSTCPGDVASGLCMSDHSYCRQEHGGYTCRCSRGYDGNPYIKDGCIDIDECKIPRTRNKCFGDCINLPGAYKCRCPRGTHGNPSFPKGCRHSSVTGLSIGIGVGSGAGFVLLVLFAIYMIRKLKERRSMKLKQKFFKQNHGQLLQQLIAPRADIAERMIIPLKELEMATNNFDKAREVGGGGHGTVYKGILSDLHVVAIKKSNIVVKSEIDDFLNEVALLSQISHRNVVKLFGCCLETEVPLLIYEFVSNGTLYSHLHVTGAISLSWNDRLRIATETAKAIAYLHSGIGTPIIHRDIKSTNILLDDNLTSKVSDFGASRHIPIDRTGVTTNVQGTIGYLDPSYYYTTRLTEKSDVFSFGVLLVELLTRKLPYSKYLSSDGEGLVAHFVTLLTSGSLVDILDPQVACEGGNQATEVGALAATCVKMNRDDRPTMRQVELTLEAIRAKEKALDIAVVETFVENSIRRRLPSDPRGRSMHGMSRHYSLEEEFLLSASFPR</sequence>
<name>A0ABC9HGH9_9POAL</name>
<evidence type="ECO:0000256" key="4">
    <source>
        <dbReference type="ARBA" id="ARBA00022553"/>
    </source>
</evidence>
<dbReference type="SUPFAM" id="SSF57196">
    <property type="entry name" value="EGF/Laminin"/>
    <property type="match status" value="1"/>
</dbReference>
<evidence type="ECO:0000256" key="14">
    <source>
        <dbReference type="ARBA" id="ARBA00023157"/>
    </source>
</evidence>
<dbReference type="PROSITE" id="PS00108">
    <property type="entry name" value="PROTEIN_KINASE_ST"/>
    <property type="match status" value="1"/>
</dbReference>
<dbReference type="EMBL" id="CAXIPR030005889">
    <property type="protein sequence ID" value="CAM0152556.1"/>
    <property type="molecule type" value="Genomic_DNA"/>
</dbReference>
<evidence type="ECO:0000313" key="22">
    <source>
        <dbReference type="EMBL" id="CAM0149760.1"/>
    </source>
</evidence>
<dbReference type="EMBL" id="CAXIPR030002391">
    <property type="protein sequence ID" value="CAM0149760.1"/>
    <property type="molecule type" value="Genomic_DNA"/>
</dbReference>
<dbReference type="SMART" id="SM00220">
    <property type="entry name" value="S_TKc"/>
    <property type="match status" value="1"/>
</dbReference>
<keyword evidence="7 19" id="KW-0732">Signal</keyword>
<dbReference type="PROSITE" id="PS01187">
    <property type="entry name" value="EGF_CA"/>
    <property type="match status" value="2"/>
</dbReference>
<feature type="transmembrane region" description="Helical" evidence="18">
    <location>
        <begin position="717"/>
        <end position="740"/>
    </location>
</feature>
<evidence type="ECO:0000256" key="3">
    <source>
        <dbReference type="ARBA" id="ARBA00022536"/>
    </source>
</evidence>
<feature type="binding site" evidence="17">
    <location>
        <position position="827"/>
    </location>
    <ligand>
        <name>ATP</name>
        <dbReference type="ChEBI" id="CHEBI:30616"/>
    </ligand>
</feature>
<proteinExistence type="predicted"/>
<comment type="caution">
    <text evidence="24">The sequence shown here is derived from an EMBL/GenBank/DDBJ whole genome shotgun (WGS) entry which is preliminary data.</text>
</comment>
<dbReference type="InterPro" id="IPR001245">
    <property type="entry name" value="Ser-Thr/Tyr_kinase_cat_dom"/>
</dbReference>
<dbReference type="GO" id="GO:0005524">
    <property type="term" value="F:ATP binding"/>
    <property type="evidence" value="ECO:0007669"/>
    <property type="project" value="UniProtKB-UniRule"/>
</dbReference>
<dbReference type="InterPro" id="IPR018097">
    <property type="entry name" value="EGF_Ca-bd_CS"/>
</dbReference>
<evidence type="ECO:0000313" key="21">
    <source>
        <dbReference type="EMBL" id="CAM0149384.1"/>
    </source>
</evidence>
<feature type="signal peptide" evidence="19">
    <location>
        <begin position="1"/>
        <end position="34"/>
    </location>
</feature>
<dbReference type="EMBL" id="CAXIPR030002146">
    <property type="protein sequence ID" value="CAM0149384.1"/>
    <property type="molecule type" value="Genomic_DNA"/>
</dbReference>
<evidence type="ECO:0000256" key="13">
    <source>
        <dbReference type="ARBA" id="ARBA00023136"/>
    </source>
</evidence>
<comment type="subcellular location">
    <subcellularLocation>
        <location evidence="1">Membrane</location>
        <topology evidence="1">Single-pass type I membrane protein</topology>
    </subcellularLocation>
</comment>
<dbReference type="Gene3D" id="3.30.200.20">
    <property type="entry name" value="Phosphorylase Kinase, domain 1"/>
    <property type="match status" value="1"/>
</dbReference>
<dbReference type="FunFam" id="2.10.25.10:FF:000038">
    <property type="entry name" value="Fibrillin 2"/>
    <property type="match status" value="1"/>
</dbReference>
<dbReference type="PROSITE" id="PS00010">
    <property type="entry name" value="ASX_HYDROXYL"/>
    <property type="match status" value="1"/>
</dbReference>
<gene>
    <name evidence="21" type="ORF">URODEC1_LOCUS122573</name>
    <name evidence="22" type="ORF">URODEC1_LOCUS122901</name>
    <name evidence="23" type="ORF">URODEC1_LOCUS123134</name>
    <name evidence="24" type="ORF">URODEC1_LOCUS125361</name>
</gene>
<keyword evidence="9 17" id="KW-0547">Nucleotide-binding</keyword>
<evidence type="ECO:0000256" key="18">
    <source>
        <dbReference type="SAM" id="Phobius"/>
    </source>
</evidence>
<dbReference type="InterPro" id="IPR000152">
    <property type="entry name" value="EGF-type_Asp/Asn_hydroxyl_site"/>
</dbReference>